<dbReference type="InterPro" id="IPR052957">
    <property type="entry name" value="Auxin_embryo_med"/>
</dbReference>
<dbReference type="Proteomes" id="UP001275084">
    <property type="component" value="Unassembled WGS sequence"/>
</dbReference>
<reference evidence="2" key="1">
    <citation type="journal article" date="2023" name="Mol. Phylogenet. Evol.">
        <title>Genome-scale phylogeny and comparative genomics of the fungal order Sordariales.</title>
        <authorList>
            <person name="Hensen N."/>
            <person name="Bonometti L."/>
            <person name="Westerberg I."/>
            <person name="Brannstrom I.O."/>
            <person name="Guillou S."/>
            <person name="Cros-Aarteil S."/>
            <person name="Calhoun S."/>
            <person name="Haridas S."/>
            <person name="Kuo A."/>
            <person name="Mondo S."/>
            <person name="Pangilinan J."/>
            <person name="Riley R."/>
            <person name="LaButti K."/>
            <person name="Andreopoulos B."/>
            <person name="Lipzen A."/>
            <person name="Chen C."/>
            <person name="Yan M."/>
            <person name="Daum C."/>
            <person name="Ng V."/>
            <person name="Clum A."/>
            <person name="Steindorff A."/>
            <person name="Ohm R.A."/>
            <person name="Martin F."/>
            <person name="Silar P."/>
            <person name="Natvig D.O."/>
            <person name="Lalanne C."/>
            <person name="Gautier V."/>
            <person name="Ament-Velasquez S.L."/>
            <person name="Kruys A."/>
            <person name="Hutchinson M.I."/>
            <person name="Powell A.J."/>
            <person name="Barry K."/>
            <person name="Miller A.N."/>
            <person name="Grigoriev I.V."/>
            <person name="Debuchy R."/>
            <person name="Gladieux P."/>
            <person name="Hiltunen Thoren M."/>
            <person name="Johannesson H."/>
        </authorList>
    </citation>
    <scope>NUCLEOTIDE SEQUENCE</scope>
    <source>
        <strain evidence="2">CBS 955.72</strain>
    </source>
</reference>
<organism evidence="2 3">
    <name type="scientific">Lasiosphaeria hispida</name>
    <dbReference type="NCBI Taxonomy" id="260671"/>
    <lineage>
        <taxon>Eukaryota</taxon>
        <taxon>Fungi</taxon>
        <taxon>Dikarya</taxon>
        <taxon>Ascomycota</taxon>
        <taxon>Pezizomycotina</taxon>
        <taxon>Sordariomycetes</taxon>
        <taxon>Sordariomycetidae</taxon>
        <taxon>Sordariales</taxon>
        <taxon>Lasiosphaeriaceae</taxon>
        <taxon>Lasiosphaeria</taxon>
    </lineage>
</organism>
<dbReference type="PANTHER" id="PTHR32387">
    <property type="entry name" value="WU:FJ29H11"/>
    <property type="match status" value="1"/>
</dbReference>
<feature type="region of interest" description="Disordered" evidence="1">
    <location>
        <begin position="849"/>
        <end position="870"/>
    </location>
</feature>
<protein>
    <submittedName>
        <fullName evidence="2">Uncharacterized protein</fullName>
    </submittedName>
</protein>
<dbReference type="Gene3D" id="3.30.565.10">
    <property type="entry name" value="Histidine kinase-like ATPase, C-terminal domain"/>
    <property type="match status" value="1"/>
</dbReference>
<evidence type="ECO:0000313" key="2">
    <source>
        <dbReference type="EMBL" id="KAK3352231.1"/>
    </source>
</evidence>
<comment type="caution">
    <text evidence="2">The sequence shown here is derived from an EMBL/GenBank/DDBJ whole genome shotgun (WGS) entry which is preliminary data.</text>
</comment>
<sequence length="1070" mass="120552">MDPRDRRDDWEEVWDPDSPEKQHINNIRLNRGLGNTEIPGDIISALEQACIVLANQLYESPTHFLLEIIQNANDNKFDEAEPTLVFSYTGGHIQIECNEIGFTPENVDAICRLGQSSKKRLGDATPYVGEKGIGFKSVFRVADVVWVSSHAYSFKFDSRAQLGMITPILDDFPVPKRPGWTSFYLQLREDSESAKMQASIRSDLATFDARMLLFLQKLQTIRVVMEGGGQAPGGVGEHTYHRTNGEWNGFPVRNLTQSDGTKSYVLQKHTLEDLPAKPRREGASSTEVVLAFPIQNDEPVLAPQQVFAYLPIHDFGFAAVLQADFLLTANREGVERSSPWNQALRQGLIQAFRIAAKRFESTPLAYTWIRYVPESSCSGGFFDRLKRGICESLAEEAVVKAWNESPQRPDKVLYIPEKFRGRDGVPLTLRSENGCRYLSQRYGGGDVKYLKRLGIKEMEGVDFVNELQALLDSHFVDFANKPLAWHSSLAGALNSLLSSRYFDVTSVSGMRLIKLRTGEWVSSKMSNGVFFPSDQEWTTPGGIGTKMADPEAANDPAIHQLYSQLGVTTFDISAIQRRIAEIHAVDSKPTSISRADLIAQARFLFISRWAKTGTTKFWVVTNADRHIRADDVYIDDDGDDDPCTATRVFSRHRELLSFLHPDYLSAHPKDQKDWVQWLEESLGVMKIPRLVTAACPSKLSQDFRFLIRTLPPQRWLEVLCRHWKVYEKWLGPSEDHGTSQRIGEGADPKSLRAEISNAKVICKDGSLHTLSTTFLPLEGYMSACDGRGPLLPISDPTHFRWQVLKLLGVGVENDAIFYVRCLSERVGKPIGLARMKFLLNRIEALCTAKPPRDSDSDSDSDSENWDITSDDDKVTQGNWYHPNHCVWAGPSYFRVAASLSGVYQGNRRLFVDVLKLGKVKFSHFISELRSFEEGDPLPYLRRVLAGMGKFICEHGIQDNYLRYLANLNIWPVCMPDAATASEFQLASHGSPGGWFIADLAHYGRIFRKSVPLLHFDYDDIFVMRPMFNLLGLNSRFVSAVQSLILTSEGDAVESASLTRLFRSKSRFVER</sequence>
<dbReference type="EMBL" id="JAUIQD010000004">
    <property type="protein sequence ID" value="KAK3352231.1"/>
    <property type="molecule type" value="Genomic_DNA"/>
</dbReference>
<dbReference type="PANTHER" id="PTHR32387:SF0">
    <property type="entry name" value="PROTEIN NO VEIN"/>
    <property type="match status" value="1"/>
</dbReference>
<name>A0AAJ0HGK6_9PEZI</name>
<dbReference type="InterPro" id="IPR036890">
    <property type="entry name" value="HATPase_C_sf"/>
</dbReference>
<gene>
    <name evidence="2" type="ORF">B0T25DRAFT_500124</name>
</gene>
<dbReference type="AlphaFoldDB" id="A0AAJ0HGK6"/>
<dbReference type="SUPFAM" id="SSF55874">
    <property type="entry name" value="ATPase domain of HSP90 chaperone/DNA topoisomerase II/histidine kinase"/>
    <property type="match status" value="1"/>
</dbReference>
<reference evidence="2" key="2">
    <citation type="submission" date="2023-06" db="EMBL/GenBank/DDBJ databases">
        <authorList>
            <consortium name="Lawrence Berkeley National Laboratory"/>
            <person name="Haridas S."/>
            <person name="Hensen N."/>
            <person name="Bonometti L."/>
            <person name="Westerberg I."/>
            <person name="Brannstrom I.O."/>
            <person name="Guillou S."/>
            <person name="Cros-Aarteil S."/>
            <person name="Calhoun S."/>
            <person name="Kuo A."/>
            <person name="Mondo S."/>
            <person name="Pangilinan J."/>
            <person name="Riley R."/>
            <person name="Labutti K."/>
            <person name="Andreopoulos B."/>
            <person name="Lipzen A."/>
            <person name="Chen C."/>
            <person name="Yanf M."/>
            <person name="Daum C."/>
            <person name="Ng V."/>
            <person name="Clum A."/>
            <person name="Steindorff A."/>
            <person name="Ohm R."/>
            <person name="Martin F."/>
            <person name="Silar P."/>
            <person name="Natvig D."/>
            <person name="Lalanne C."/>
            <person name="Gautier V."/>
            <person name="Ament-Velasquez S.L."/>
            <person name="Kruys A."/>
            <person name="Hutchinson M.I."/>
            <person name="Powell A.J."/>
            <person name="Barry K."/>
            <person name="Miller A.N."/>
            <person name="Grigoriev I.V."/>
            <person name="Debuchy R."/>
            <person name="Gladieux P."/>
            <person name="Thoren M.H."/>
            <person name="Johannesson H."/>
        </authorList>
    </citation>
    <scope>NUCLEOTIDE SEQUENCE</scope>
    <source>
        <strain evidence="2">CBS 955.72</strain>
    </source>
</reference>
<evidence type="ECO:0000256" key="1">
    <source>
        <dbReference type="SAM" id="MobiDB-lite"/>
    </source>
</evidence>
<evidence type="ECO:0000313" key="3">
    <source>
        <dbReference type="Proteomes" id="UP001275084"/>
    </source>
</evidence>
<accession>A0AAJ0HGK6</accession>
<proteinExistence type="predicted"/>
<dbReference type="NCBIfam" id="NF047352">
    <property type="entry name" value="P_loop_sacsin"/>
    <property type="match status" value="1"/>
</dbReference>
<keyword evidence="3" id="KW-1185">Reference proteome</keyword>